<feature type="domain" description="C2H2-type" evidence="7">
    <location>
        <begin position="132"/>
        <end position="161"/>
    </location>
</feature>
<name>A0AAD5RMU9_9PEZI</name>
<evidence type="ECO:0000256" key="3">
    <source>
        <dbReference type="ARBA" id="ARBA00022771"/>
    </source>
</evidence>
<feature type="region of interest" description="Disordered" evidence="6">
    <location>
        <begin position="459"/>
        <end position="482"/>
    </location>
</feature>
<dbReference type="PANTHER" id="PTHR24403">
    <property type="entry name" value="ZINC FINGER PROTEIN"/>
    <property type="match status" value="1"/>
</dbReference>
<dbReference type="SMART" id="SM00355">
    <property type="entry name" value="ZnF_C2H2"/>
    <property type="match status" value="6"/>
</dbReference>
<reference evidence="8" key="1">
    <citation type="submission" date="2022-07" db="EMBL/GenBank/DDBJ databases">
        <title>Draft genome sequence of Zalerion maritima ATCC 34329, a (micro)plastics degrading marine fungus.</title>
        <authorList>
            <person name="Paco A."/>
            <person name="Goncalves M.F.M."/>
            <person name="Rocha-Santos T.A.P."/>
            <person name="Alves A."/>
        </authorList>
    </citation>
    <scope>NUCLEOTIDE SEQUENCE</scope>
    <source>
        <strain evidence="8">ATCC 34329</strain>
    </source>
</reference>
<evidence type="ECO:0000256" key="5">
    <source>
        <dbReference type="PROSITE-ProRule" id="PRU00042"/>
    </source>
</evidence>
<gene>
    <name evidence="8" type="ORF">MKZ38_004040</name>
</gene>
<dbReference type="GO" id="GO:0010468">
    <property type="term" value="P:regulation of gene expression"/>
    <property type="evidence" value="ECO:0007669"/>
    <property type="project" value="TreeGrafter"/>
</dbReference>
<dbReference type="PROSITE" id="PS50157">
    <property type="entry name" value="ZINC_FINGER_C2H2_2"/>
    <property type="match status" value="1"/>
</dbReference>
<evidence type="ECO:0000313" key="9">
    <source>
        <dbReference type="Proteomes" id="UP001201980"/>
    </source>
</evidence>
<keyword evidence="9" id="KW-1185">Reference proteome</keyword>
<dbReference type="InterPro" id="IPR050688">
    <property type="entry name" value="Zinc_finger/UBP_domain"/>
</dbReference>
<feature type="compositionally biased region" description="Polar residues" evidence="6">
    <location>
        <begin position="314"/>
        <end position="323"/>
    </location>
</feature>
<keyword evidence="2" id="KW-0677">Repeat</keyword>
<organism evidence="8 9">
    <name type="scientific">Zalerion maritima</name>
    <dbReference type="NCBI Taxonomy" id="339359"/>
    <lineage>
        <taxon>Eukaryota</taxon>
        <taxon>Fungi</taxon>
        <taxon>Dikarya</taxon>
        <taxon>Ascomycota</taxon>
        <taxon>Pezizomycotina</taxon>
        <taxon>Sordariomycetes</taxon>
        <taxon>Lulworthiomycetidae</taxon>
        <taxon>Lulworthiales</taxon>
        <taxon>Lulworthiaceae</taxon>
        <taxon>Zalerion</taxon>
    </lineage>
</organism>
<accession>A0AAD5RMU9</accession>
<keyword evidence="1" id="KW-0479">Metal-binding</keyword>
<comment type="caution">
    <text evidence="8">The sequence shown here is derived from an EMBL/GenBank/DDBJ whole genome shotgun (WGS) entry which is preliminary data.</text>
</comment>
<dbReference type="GO" id="GO:0005634">
    <property type="term" value="C:nucleus"/>
    <property type="evidence" value="ECO:0007669"/>
    <property type="project" value="TreeGrafter"/>
</dbReference>
<dbReference type="PROSITE" id="PS00028">
    <property type="entry name" value="ZINC_FINGER_C2H2_1"/>
    <property type="match status" value="1"/>
</dbReference>
<dbReference type="GO" id="GO:0008270">
    <property type="term" value="F:zinc ion binding"/>
    <property type="evidence" value="ECO:0007669"/>
    <property type="project" value="UniProtKB-KW"/>
</dbReference>
<evidence type="ECO:0000256" key="1">
    <source>
        <dbReference type="ARBA" id="ARBA00022723"/>
    </source>
</evidence>
<keyword evidence="3 5" id="KW-0863">Zinc-finger</keyword>
<feature type="region of interest" description="Disordered" evidence="6">
    <location>
        <begin position="309"/>
        <end position="374"/>
    </location>
</feature>
<dbReference type="AlphaFoldDB" id="A0AAD5RMU9"/>
<dbReference type="Gene3D" id="3.30.160.60">
    <property type="entry name" value="Classic Zinc Finger"/>
    <property type="match status" value="3"/>
</dbReference>
<sequence length="482" mass="53811">MICNFHGASSPCWLFIRHLRGIFTPRNLRYGLILRISSPLVLSRHCLDLVISSFNSDLNRLHRGKEDANMPPKSNLVEFSSKDIKFRCKGCPATSQVYQAESSLVRHVRQTHDGNISAKDAKARFMEEEALFVCKLCTNKHFQAKSSLLRHFKQEHGGDEPASVGGDEETGHIKTEEDEMSVNFDDDDMAEPKVKQEAEEAEMSLAVVDDLADIQPSTVGDIETSIGNAGNRDFGTKDIWYECKICPPNGYKYRQPKYVKQHIKTRHADEAGSAYISEFITGPISKHLCNYCNGVFKANKYLTQHVKSKHPDIYSQSQANKSASRGVHTRESQNFGANSSFPSEDTTDGEDDRLENASTQSPVGGGQVNDDTSIDIHIDPSTELYKEIKVYRCTLCPGNKTSQYTNQGNLTRHVKNSHPNSNGWGYYSAYTNKVTTFRCLLCTGRKEFTNKGNANRHIRQAHGGHPAVSPAMAKRGSTSYDA</sequence>
<dbReference type="InterPro" id="IPR013087">
    <property type="entry name" value="Znf_C2H2_type"/>
</dbReference>
<evidence type="ECO:0000256" key="6">
    <source>
        <dbReference type="SAM" id="MobiDB-lite"/>
    </source>
</evidence>
<evidence type="ECO:0000256" key="2">
    <source>
        <dbReference type="ARBA" id="ARBA00022737"/>
    </source>
</evidence>
<protein>
    <submittedName>
        <fullName evidence="8">C2H2-type zinc finger transcription factor</fullName>
    </submittedName>
</protein>
<feature type="compositionally biased region" description="Polar residues" evidence="6">
    <location>
        <begin position="332"/>
        <end position="344"/>
    </location>
</feature>
<keyword evidence="4" id="KW-0862">Zinc</keyword>
<evidence type="ECO:0000259" key="7">
    <source>
        <dbReference type="PROSITE" id="PS50157"/>
    </source>
</evidence>
<proteinExistence type="predicted"/>
<evidence type="ECO:0000256" key="4">
    <source>
        <dbReference type="ARBA" id="ARBA00022833"/>
    </source>
</evidence>
<dbReference type="PANTHER" id="PTHR24403:SF67">
    <property type="entry name" value="FI01116P-RELATED"/>
    <property type="match status" value="1"/>
</dbReference>
<dbReference type="EMBL" id="JAKWBI020000238">
    <property type="protein sequence ID" value="KAJ2898272.1"/>
    <property type="molecule type" value="Genomic_DNA"/>
</dbReference>
<dbReference type="Proteomes" id="UP001201980">
    <property type="component" value="Unassembled WGS sequence"/>
</dbReference>
<evidence type="ECO:0000313" key="8">
    <source>
        <dbReference type="EMBL" id="KAJ2898272.1"/>
    </source>
</evidence>